<feature type="chain" id="PRO_5035226828" evidence="10">
    <location>
        <begin position="22"/>
        <end position="1039"/>
    </location>
</feature>
<feature type="domain" description="TonB-dependent receptor plug" evidence="12">
    <location>
        <begin position="114"/>
        <end position="229"/>
    </location>
</feature>
<dbReference type="NCBIfam" id="TIGR04057">
    <property type="entry name" value="SusC_RagA_signa"/>
    <property type="match status" value="1"/>
</dbReference>
<dbReference type="NCBIfam" id="TIGR04056">
    <property type="entry name" value="OMP_RagA_SusC"/>
    <property type="match status" value="1"/>
</dbReference>
<name>A0A8J6QFK9_9FLAO</name>
<comment type="similarity">
    <text evidence="8 9">Belongs to the TonB-dependent receptor family.</text>
</comment>
<dbReference type="Gene3D" id="2.40.170.20">
    <property type="entry name" value="TonB-dependent receptor, beta-barrel domain"/>
    <property type="match status" value="1"/>
</dbReference>
<dbReference type="InterPro" id="IPR036942">
    <property type="entry name" value="Beta-barrel_TonB_sf"/>
</dbReference>
<dbReference type="AlphaFoldDB" id="A0A8J6QFK9"/>
<dbReference type="RefSeq" id="WP_188215752.1">
    <property type="nucleotide sequence ID" value="NZ_BAABGH010000010.1"/>
</dbReference>
<evidence type="ECO:0000256" key="10">
    <source>
        <dbReference type="SAM" id="SignalP"/>
    </source>
</evidence>
<dbReference type="SUPFAM" id="SSF49464">
    <property type="entry name" value="Carboxypeptidase regulatory domain-like"/>
    <property type="match status" value="1"/>
</dbReference>
<dbReference type="Gene3D" id="2.60.40.1120">
    <property type="entry name" value="Carboxypeptidase-like, regulatory domain"/>
    <property type="match status" value="1"/>
</dbReference>
<dbReference type="InterPro" id="IPR008969">
    <property type="entry name" value="CarboxyPept-like_regulatory"/>
</dbReference>
<dbReference type="InterPro" id="IPR039426">
    <property type="entry name" value="TonB-dep_rcpt-like"/>
</dbReference>
<evidence type="ECO:0000256" key="7">
    <source>
        <dbReference type="ARBA" id="ARBA00023237"/>
    </source>
</evidence>
<dbReference type="PROSITE" id="PS52016">
    <property type="entry name" value="TONB_DEPENDENT_REC_3"/>
    <property type="match status" value="1"/>
</dbReference>
<keyword evidence="7 8" id="KW-0998">Cell outer membrane</keyword>
<dbReference type="Gene3D" id="2.170.130.10">
    <property type="entry name" value="TonB-dependent receptor, plug domain"/>
    <property type="match status" value="1"/>
</dbReference>
<evidence type="ECO:0000256" key="3">
    <source>
        <dbReference type="ARBA" id="ARBA00022452"/>
    </source>
</evidence>
<keyword evidence="2 8" id="KW-0813">Transport</keyword>
<dbReference type="InterPro" id="IPR012910">
    <property type="entry name" value="Plug_dom"/>
</dbReference>
<dbReference type="FunFam" id="2.170.130.10:FF:000008">
    <property type="entry name" value="SusC/RagA family TonB-linked outer membrane protein"/>
    <property type="match status" value="1"/>
</dbReference>
<evidence type="ECO:0000256" key="5">
    <source>
        <dbReference type="ARBA" id="ARBA00023077"/>
    </source>
</evidence>
<dbReference type="Pfam" id="PF07715">
    <property type="entry name" value="Plug"/>
    <property type="match status" value="1"/>
</dbReference>
<dbReference type="Pfam" id="PF13715">
    <property type="entry name" value="CarbopepD_reg_2"/>
    <property type="match status" value="1"/>
</dbReference>
<dbReference type="EMBL" id="JACVXC010000002">
    <property type="protein sequence ID" value="MBD0835272.1"/>
    <property type="molecule type" value="Genomic_DNA"/>
</dbReference>
<evidence type="ECO:0000313" key="14">
    <source>
        <dbReference type="Proteomes" id="UP000602057"/>
    </source>
</evidence>
<keyword evidence="14" id="KW-1185">Reference proteome</keyword>
<keyword evidence="3 8" id="KW-1134">Transmembrane beta strand</keyword>
<sequence>MKTIINGVLFFLLFVPAIVLAQTSIKGTVTEQSTSLPLPGVNILVKGTTNGTATDFDGEYQLQVNQGDVITFTFIGYQTQEITYTGQTVLDVVLAEDTASLDEVVVIGYGSVKKEDLTGSVDVVSSKEFNKGAIVSADQLLNGKAPGVRITSAGGQPDAEPNIRIRSGASLSANSSPLIVIDGIAIDNTNPAGVKNPLTLVNPNDIESFSVLKDASATAIYGSRASNGVIIITTKKGTSGEPQFNFSTSMSSNSVSKKIDVLDGSEFVRFINEYEEKGIFEAGTSDRLGVPINSVDTREQAIQTFMDSNGQERAIYNTDWQDAIYRTAISTNYDFSARANLLKKIPFRASVGYNNTEGVVKTSDYERITASLKITPKFFQDHLKVDLNLKGISADKNAIDEGGALFGAVVMDPTKPIYDKNSPFGGYFTTTSSTSNPTGMLIGQSNPLALLMQRTRPEETQKILGNVEIDYKMHFLPELRAVLNLGIEASRSTIEEYYSENAISTYRLSNASDSYIFNPGVNFKENQHITNTTLEGYLVYNKNYDDSFINSFEVQGGYGYQNFKNDGNKEQYLYNTETGLRELQVNESNPNFRYYNVLNLQSFFGRSNINILDRFLVTLSVRADASSLFVKDDIWGNDVWGIFPAAALAWKLKEESFLKDADFVQELKLRLGYGKTGQQDITGLAGGYFPSTPLFTVGNSTTQYLPGVSLYSARAYNENLTWEKTTTYNAGVDFSFFNSGALTGSFDVFKRKTKDLLVLAPVAPGQGFTNLFPQNIGETENEGFELNLGITPVKNDNFSLDLNGNIAYSKTEVTNLNGVSSIAADESGIPTGTGVKLARHAVGEEVYSAWVFKQVYDENHRPILGAFVDLNGDGQITNDDRYYKALRPNWTFGLGFSTQYKNWDLSASFRGQLDGQMYNTRNLAIGYIEAAIPSNTESLNNVVDFYNGVSDTNFVNRNGNIPFSDYYLESAAFLRCENITLGLTVGETFKDVSLKVYASVNNPFVITDYSGQDPENFNAIDNNFYPRPRVYTLGLNIDF</sequence>
<comment type="caution">
    <text evidence="13">The sequence shown here is derived from an EMBL/GenBank/DDBJ whole genome shotgun (WGS) entry which is preliminary data.</text>
</comment>
<proteinExistence type="inferred from homology"/>
<dbReference type="SUPFAM" id="SSF56935">
    <property type="entry name" value="Porins"/>
    <property type="match status" value="1"/>
</dbReference>
<dbReference type="InterPro" id="IPR037066">
    <property type="entry name" value="Plug_dom_sf"/>
</dbReference>
<dbReference type="Pfam" id="PF00593">
    <property type="entry name" value="TonB_dep_Rec_b-barrel"/>
    <property type="match status" value="1"/>
</dbReference>
<reference evidence="13" key="2">
    <citation type="submission" date="2020-09" db="EMBL/GenBank/DDBJ databases">
        <authorList>
            <person name="Wu Z."/>
        </authorList>
    </citation>
    <scope>NUCLEOTIDE SEQUENCE</scope>
    <source>
        <strain evidence="13">SC17</strain>
    </source>
</reference>
<evidence type="ECO:0000256" key="1">
    <source>
        <dbReference type="ARBA" id="ARBA00004571"/>
    </source>
</evidence>
<feature type="signal peptide" evidence="10">
    <location>
        <begin position="1"/>
        <end position="21"/>
    </location>
</feature>
<feature type="domain" description="TonB-dependent receptor-like beta-barrel" evidence="11">
    <location>
        <begin position="482"/>
        <end position="907"/>
    </location>
</feature>
<dbReference type="InterPro" id="IPR023996">
    <property type="entry name" value="TonB-dep_OMP_SusC/RagA"/>
</dbReference>
<evidence type="ECO:0000256" key="6">
    <source>
        <dbReference type="ARBA" id="ARBA00023136"/>
    </source>
</evidence>
<accession>A0A8J6QFK9</accession>
<evidence type="ECO:0000256" key="8">
    <source>
        <dbReference type="PROSITE-ProRule" id="PRU01360"/>
    </source>
</evidence>
<keyword evidence="10" id="KW-0732">Signal</keyword>
<reference evidence="13" key="1">
    <citation type="journal article" date="2013" name="Int. J. Syst. Evol. Microbiol.">
        <title>Aestuariibaculum suncheonense gen. nov., sp. nov., a marine bacterium of the family Flavobacteriaceae isolated from a tidal flat and emended descriptions of the genera Gaetbulibacter and Tamlana.</title>
        <authorList>
            <person name="Jeong S.H."/>
            <person name="Park M.S."/>
            <person name="Jin H.M."/>
            <person name="Lee K."/>
            <person name="Park W."/>
            <person name="Jeon C.O."/>
        </authorList>
    </citation>
    <scope>NUCLEOTIDE SEQUENCE</scope>
    <source>
        <strain evidence="13">SC17</strain>
    </source>
</reference>
<evidence type="ECO:0000259" key="11">
    <source>
        <dbReference type="Pfam" id="PF00593"/>
    </source>
</evidence>
<dbReference type="GO" id="GO:0009279">
    <property type="term" value="C:cell outer membrane"/>
    <property type="evidence" value="ECO:0007669"/>
    <property type="project" value="UniProtKB-SubCell"/>
</dbReference>
<evidence type="ECO:0000256" key="2">
    <source>
        <dbReference type="ARBA" id="ARBA00022448"/>
    </source>
</evidence>
<evidence type="ECO:0000313" key="13">
    <source>
        <dbReference type="EMBL" id="MBD0835272.1"/>
    </source>
</evidence>
<keyword evidence="5 9" id="KW-0798">TonB box</keyword>
<gene>
    <name evidence="13" type="ORF">ICJ84_07495</name>
</gene>
<dbReference type="InterPro" id="IPR000531">
    <property type="entry name" value="Beta-barrel_TonB"/>
</dbReference>
<keyword evidence="6 8" id="KW-0472">Membrane</keyword>
<protein>
    <submittedName>
        <fullName evidence="13">SusC/RagA family TonB-linked outer membrane protein</fullName>
    </submittedName>
</protein>
<evidence type="ECO:0000256" key="4">
    <source>
        <dbReference type="ARBA" id="ARBA00022692"/>
    </source>
</evidence>
<evidence type="ECO:0000259" key="12">
    <source>
        <dbReference type="Pfam" id="PF07715"/>
    </source>
</evidence>
<keyword evidence="4 8" id="KW-0812">Transmembrane</keyword>
<organism evidence="13 14">
    <name type="scientific">Aestuariibaculum suncheonense</name>
    <dbReference type="NCBI Taxonomy" id="1028745"/>
    <lineage>
        <taxon>Bacteria</taxon>
        <taxon>Pseudomonadati</taxon>
        <taxon>Bacteroidota</taxon>
        <taxon>Flavobacteriia</taxon>
        <taxon>Flavobacteriales</taxon>
        <taxon>Flavobacteriaceae</taxon>
    </lineage>
</organism>
<dbReference type="Proteomes" id="UP000602057">
    <property type="component" value="Unassembled WGS sequence"/>
</dbReference>
<dbReference type="InterPro" id="IPR023997">
    <property type="entry name" value="TonB-dep_OMP_SusC/RagA_CS"/>
</dbReference>
<evidence type="ECO:0000256" key="9">
    <source>
        <dbReference type="RuleBase" id="RU003357"/>
    </source>
</evidence>
<comment type="subcellular location">
    <subcellularLocation>
        <location evidence="1 8">Cell outer membrane</location>
        <topology evidence="1 8">Multi-pass membrane protein</topology>
    </subcellularLocation>
</comment>